<name>X1CZ46_9ZZZZ</name>
<accession>X1CZ46</accession>
<keyword evidence="1" id="KW-0472">Membrane</keyword>
<proteinExistence type="predicted"/>
<gene>
    <name evidence="2" type="ORF">S01H4_56349</name>
</gene>
<comment type="caution">
    <text evidence="2">The sequence shown here is derived from an EMBL/GenBank/DDBJ whole genome shotgun (WGS) entry which is preliminary data.</text>
</comment>
<evidence type="ECO:0000313" key="2">
    <source>
        <dbReference type="EMBL" id="GAH13142.1"/>
    </source>
</evidence>
<protein>
    <submittedName>
        <fullName evidence="2">Uncharacterized protein</fullName>
    </submittedName>
</protein>
<organism evidence="2">
    <name type="scientific">marine sediment metagenome</name>
    <dbReference type="NCBI Taxonomy" id="412755"/>
    <lineage>
        <taxon>unclassified sequences</taxon>
        <taxon>metagenomes</taxon>
        <taxon>ecological metagenomes</taxon>
    </lineage>
</organism>
<keyword evidence="1" id="KW-1133">Transmembrane helix</keyword>
<dbReference type="EMBL" id="BART01032642">
    <property type="protein sequence ID" value="GAH13142.1"/>
    <property type="molecule type" value="Genomic_DNA"/>
</dbReference>
<reference evidence="2" key="1">
    <citation type="journal article" date="2014" name="Front. Microbiol.">
        <title>High frequency of phylogenetically diverse reductive dehalogenase-homologous genes in deep subseafloor sedimentary metagenomes.</title>
        <authorList>
            <person name="Kawai M."/>
            <person name="Futagami T."/>
            <person name="Toyoda A."/>
            <person name="Takaki Y."/>
            <person name="Nishi S."/>
            <person name="Hori S."/>
            <person name="Arai W."/>
            <person name="Tsubouchi T."/>
            <person name="Morono Y."/>
            <person name="Uchiyama I."/>
            <person name="Ito T."/>
            <person name="Fujiyama A."/>
            <person name="Inagaki F."/>
            <person name="Takami H."/>
        </authorList>
    </citation>
    <scope>NUCLEOTIDE SEQUENCE</scope>
    <source>
        <strain evidence="2">Expedition CK06-06</strain>
    </source>
</reference>
<dbReference type="AlphaFoldDB" id="X1CZ46"/>
<feature type="transmembrane region" description="Helical" evidence="1">
    <location>
        <begin position="12"/>
        <end position="29"/>
    </location>
</feature>
<sequence length="54" mass="5567">MLKNINPDNEGIAIIGAVVIVIVSVFVLGVEAKNIALAIGSGLVGYISRSLSKE</sequence>
<keyword evidence="1" id="KW-0812">Transmembrane</keyword>
<evidence type="ECO:0000256" key="1">
    <source>
        <dbReference type="SAM" id="Phobius"/>
    </source>
</evidence>